<protein>
    <submittedName>
        <fullName evidence="1">Uncharacterized protein</fullName>
    </submittedName>
</protein>
<sequence>MKIDSFRVFQFVADVFVGNFFVSFQNELRFMAEAAGSSGARAMKVQRVPMARPIQHTAGTIARL</sequence>
<proteinExistence type="predicted"/>
<name>A0AAV1VLA8_9STRA</name>
<dbReference type="AlphaFoldDB" id="A0AAV1VLA8"/>
<comment type="caution">
    <text evidence="1">The sequence shown here is derived from an EMBL/GenBank/DDBJ whole genome shotgun (WGS) entry which is preliminary data.</text>
</comment>
<gene>
    <name evidence="1" type="ORF">PM001_LOCUS32184</name>
</gene>
<evidence type="ECO:0000313" key="1">
    <source>
        <dbReference type="EMBL" id="CAK7947034.1"/>
    </source>
</evidence>
<dbReference type="EMBL" id="CAKLBY020000378">
    <property type="protein sequence ID" value="CAK7947034.1"/>
    <property type="molecule type" value="Genomic_DNA"/>
</dbReference>
<evidence type="ECO:0000313" key="2">
    <source>
        <dbReference type="Proteomes" id="UP001162060"/>
    </source>
</evidence>
<organism evidence="1 2">
    <name type="scientific">Peronospora matthiolae</name>
    <dbReference type="NCBI Taxonomy" id="2874970"/>
    <lineage>
        <taxon>Eukaryota</taxon>
        <taxon>Sar</taxon>
        <taxon>Stramenopiles</taxon>
        <taxon>Oomycota</taxon>
        <taxon>Peronosporomycetes</taxon>
        <taxon>Peronosporales</taxon>
        <taxon>Peronosporaceae</taxon>
        <taxon>Peronospora</taxon>
    </lineage>
</organism>
<accession>A0AAV1VLA8</accession>
<dbReference type="Proteomes" id="UP001162060">
    <property type="component" value="Unassembled WGS sequence"/>
</dbReference>
<reference evidence="1" key="1">
    <citation type="submission" date="2024-01" db="EMBL/GenBank/DDBJ databases">
        <authorList>
            <person name="Webb A."/>
        </authorList>
    </citation>
    <scope>NUCLEOTIDE SEQUENCE</scope>
    <source>
        <strain evidence="1">Pm1</strain>
    </source>
</reference>